<accession>A0A317VV48</accession>
<gene>
    <name evidence="3" type="ORF">BO83DRAFT_377317</name>
</gene>
<dbReference type="Proteomes" id="UP000246171">
    <property type="component" value="Unassembled WGS sequence"/>
</dbReference>
<feature type="compositionally biased region" description="Acidic residues" evidence="1">
    <location>
        <begin position="43"/>
        <end position="56"/>
    </location>
</feature>
<dbReference type="VEuPathDB" id="FungiDB:BO83DRAFT_377317"/>
<organism evidence="3 4">
    <name type="scientific">Aspergillus eucalypticola (strain CBS 122712 / IBT 29274)</name>
    <dbReference type="NCBI Taxonomy" id="1448314"/>
    <lineage>
        <taxon>Eukaryota</taxon>
        <taxon>Fungi</taxon>
        <taxon>Dikarya</taxon>
        <taxon>Ascomycota</taxon>
        <taxon>Pezizomycotina</taxon>
        <taxon>Eurotiomycetes</taxon>
        <taxon>Eurotiomycetidae</taxon>
        <taxon>Eurotiales</taxon>
        <taxon>Aspergillaceae</taxon>
        <taxon>Aspergillus</taxon>
        <taxon>Aspergillus subgen. Circumdati</taxon>
    </lineage>
</organism>
<name>A0A317VV48_ASPEC</name>
<keyword evidence="2" id="KW-0472">Membrane</keyword>
<dbReference type="GeneID" id="37052918"/>
<keyword evidence="2" id="KW-0812">Transmembrane</keyword>
<evidence type="ECO:0000256" key="2">
    <source>
        <dbReference type="SAM" id="Phobius"/>
    </source>
</evidence>
<keyword evidence="2" id="KW-1133">Transmembrane helix</keyword>
<keyword evidence="4" id="KW-1185">Reference proteome</keyword>
<dbReference type="EMBL" id="MSFU01000008">
    <property type="protein sequence ID" value="PWY76847.1"/>
    <property type="molecule type" value="Genomic_DNA"/>
</dbReference>
<dbReference type="RefSeq" id="XP_025389837.1">
    <property type="nucleotide sequence ID" value="XM_025530956.1"/>
</dbReference>
<evidence type="ECO:0000313" key="4">
    <source>
        <dbReference type="Proteomes" id="UP000246171"/>
    </source>
</evidence>
<sequence>MFGLSRGGLPVAWMGMAMIAAGIGISPSFSSIPDEKTGSPPSEQEDEEDDVIDDDDDNNYWISLQEQILHIVNQNDDWSVTERLINCNLRAEYLN</sequence>
<evidence type="ECO:0000256" key="1">
    <source>
        <dbReference type="SAM" id="MobiDB-lite"/>
    </source>
</evidence>
<proteinExistence type="predicted"/>
<feature type="region of interest" description="Disordered" evidence="1">
    <location>
        <begin position="29"/>
        <end position="56"/>
    </location>
</feature>
<evidence type="ECO:0000313" key="3">
    <source>
        <dbReference type="EMBL" id="PWY76847.1"/>
    </source>
</evidence>
<protein>
    <submittedName>
        <fullName evidence="3">Uncharacterized protein</fullName>
    </submittedName>
</protein>
<feature type="transmembrane region" description="Helical" evidence="2">
    <location>
        <begin position="12"/>
        <end position="32"/>
    </location>
</feature>
<dbReference type="AlphaFoldDB" id="A0A317VV48"/>
<comment type="caution">
    <text evidence="3">The sequence shown here is derived from an EMBL/GenBank/DDBJ whole genome shotgun (WGS) entry which is preliminary data.</text>
</comment>
<reference evidence="3" key="1">
    <citation type="submission" date="2016-12" db="EMBL/GenBank/DDBJ databases">
        <title>The genomes of Aspergillus section Nigri reveals drivers in fungal speciation.</title>
        <authorList>
            <consortium name="DOE Joint Genome Institute"/>
            <person name="Vesth T.C."/>
            <person name="Nybo J."/>
            <person name="Theobald S."/>
            <person name="Brandl J."/>
            <person name="Frisvad J.C."/>
            <person name="Nielsen K.F."/>
            <person name="Lyhne E.K."/>
            <person name="Kogle M.E."/>
            <person name="Kuo A."/>
            <person name="Riley R."/>
            <person name="Clum A."/>
            <person name="Nolan M."/>
            <person name="Lipzen A."/>
            <person name="Salamov A."/>
            <person name="Henrissat B."/>
            <person name="Wiebenga A."/>
            <person name="De vries R.P."/>
            <person name="Grigoriev I.V."/>
            <person name="Mortensen U.H."/>
            <person name="Andersen M.R."/>
            <person name="Baker S.E."/>
        </authorList>
    </citation>
    <scope>NUCLEOTIDE SEQUENCE</scope>
    <source>
        <strain evidence="3">CBS 122712</strain>
    </source>
</reference>